<dbReference type="GO" id="GO:0071916">
    <property type="term" value="F:dipeptide transmembrane transporter activity"/>
    <property type="evidence" value="ECO:0007669"/>
    <property type="project" value="TreeGrafter"/>
</dbReference>
<reference evidence="9" key="2">
    <citation type="submission" date="2021-04" db="EMBL/GenBank/DDBJ databases">
        <authorList>
            <person name="Gilroy R."/>
        </authorList>
    </citation>
    <scope>NUCLEOTIDE SEQUENCE</scope>
    <source>
        <strain evidence="9">ChiHecec2B26-446</strain>
    </source>
</reference>
<evidence type="ECO:0000256" key="7">
    <source>
        <dbReference type="RuleBase" id="RU363032"/>
    </source>
</evidence>
<dbReference type="SUPFAM" id="SSF161098">
    <property type="entry name" value="MetI-like"/>
    <property type="match status" value="1"/>
</dbReference>
<dbReference type="CDD" id="cd06261">
    <property type="entry name" value="TM_PBP2"/>
    <property type="match status" value="1"/>
</dbReference>
<keyword evidence="2 7" id="KW-0813">Transport</keyword>
<evidence type="ECO:0000256" key="3">
    <source>
        <dbReference type="ARBA" id="ARBA00022475"/>
    </source>
</evidence>
<dbReference type="InterPro" id="IPR000515">
    <property type="entry name" value="MetI-like"/>
</dbReference>
<sequence>MRAALVVPLLAAASLLSFVLIQMSPGDPAEVALRLNDITPTPDVLAETRAQLGLDDPFWQRYLTWLWAVLQGDLGTSFVTGRPVLEDMAQALPATLALALCAFALLLVTALPAALLAAFRAGRWPDVLVRGLAFLGSALPPFWAGLLLIWLFAVHWNLLPMGGMEKPASVFLPACTLALPYVATYVRLLRAGLLQVREEHFVLYARALGRSRTGLLCSMLRNALQPTLAGLGMSLPRMMAGSFVVECLFAWPGLGRLCVTAIFSRDFPVIQACVLFLAVLFILCNLAADLLAALLDPRILKGSGDGRRMA</sequence>
<dbReference type="AlphaFoldDB" id="A0A9D1Q017"/>
<evidence type="ECO:0000256" key="4">
    <source>
        <dbReference type="ARBA" id="ARBA00022692"/>
    </source>
</evidence>
<feature type="transmembrane region" description="Helical" evidence="7">
    <location>
        <begin position="96"/>
        <end position="119"/>
    </location>
</feature>
<dbReference type="GO" id="GO:0005886">
    <property type="term" value="C:plasma membrane"/>
    <property type="evidence" value="ECO:0007669"/>
    <property type="project" value="UniProtKB-SubCell"/>
</dbReference>
<evidence type="ECO:0000313" key="9">
    <source>
        <dbReference type="EMBL" id="HIW01708.1"/>
    </source>
</evidence>
<dbReference type="Pfam" id="PF19300">
    <property type="entry name" value="BPD_transp_1_N"/>
    <property type="match status" value="1"/>
</dbReference>
<feature type="transmembrane region" description="Helical" evidence="7">
    <location>
        <begin position="269"/>
        <end position="295"/>
    </location>
</feature>
<feature type="domain" description="ABC transmembrane type-1" evidence="8">
    <location>
        <begin position="92"/>
        <end position="288"/>
    </location>
</feature>
<evidence type="ECO:0000259" key="8">
    <source>
        <dbReference type="PROSITE" id="PS50928"/>
    </source>
</evidence>
<dbReference type="PANTHER" id="PTHR43163">
    <property type="entry name" value="DIPEPTIDE TRANSPORT SYSTEM PERMEASE PROTEIN DPPB-RELATED"/>
    <property type="match status" value="1"/>
</dbReference>
<dbReference type="Gene3D" id="1.10.3720.10">
    <property type="entry name" value="MetI-like"/>
    <property type="match status" value="1"/>
</dbReference>
<comment type="subcellular location">
    <subcellularLocation>
        <location evidence="1 7">Cell membrane</location>
        <topology evidence="1 7">Multi-pass membrane protein</topology>
    </subcellularLocation>
</comment>
<evidence type="ECO:0000256" key="1">
    <source>
        <dbReference type="ARBA" id="ARBA00004651"/>
    </source>
</evidence>
<dbReference type="InterPro" id="IPR050036">
    <property type="entry name" value="CntB"/>
</dbReference>
<dbReference type="NCBIfam" id="NF045469">
    <property type="entry name" value="Opp1B"/>
    <property type="match status" value="1"/>
</dbReference>
<dbReference type="EMBL" id="DXHV01000087">
    <property type="protein sequence ID" value="HIW01708.1"/>
    <property type="molecule type" value="Genomic_DNA"/>
</dbReference>
<evidence type="ECO:0000313" key="10">
    <source>
        <dbReference type="Proteomes" id="UP000886752"/>
    </source>
</evidence>
<gene>
    <name evidence="9" type="ORF">H9894_11070</name>
</gene>
<keyword evidence="4 7" id="KW-0812">Transmembrane</keyword>
<accession>A0A9D1Q017</accession>
<evidence type="ECO:0000256" key="2">
    <source>
        <dbReference type="ARBA" id="ARBA00022448"/>
    </source>
</evidence>
<protein>
    <submittedName>
        <fullName evidence="9">ABC transporter permease subunit</fullName>
    </submittedName>
</protein>
<organism evidence="9 10">
    <name type="scientific">Candidatus Desulfovibrio intestinipullorum</name>
    <dbReference type="NCBI Taxonomy" id="2838536"/>
    <lineage>
        <taxon>Bacteria</taxon>
        <taxon>Pseudomonadati</taxon>
        <taxon>Thermodesulfobacteriota</taxon>
        <taxon>Desulfovibrionia</taxon>
        <taxon>Desulfovibrionales</taxon>
        <taxon>Desulfovibrionaceae</taxon>
        <taxon>Desulfovibrio</taxon>
    </lineage>
</organism>
<feature type="transmembrane region" description="Helical" evidence="7">
    <location>
        <begin position="243"/>
        <end position="263"/>
    </location>
</feature>
<dbReference type="InterPro" id="IPR035906">
    <property type="entry name" value="MetI-like_sf"/>
</dbReference>
<comment type="caution">
    <text evidence="9">The sequence shown here is derived from an EMBL/GenBank/DDBJ whole genome shotgun (WGS) entry which is preliminary data.</text>
</comment>
<feature type="transmembrane region" description="Helical" evidence="7">
    <location>
        <begin position="131"/>
        <end position="156"/>
    </location>
</feature>
<dbReference type="InterPro" id="IPR045621">
    <property type="entry name" value="BPD_transp_1_N"/>
</dbReference>
<keyword evidence="5 7" id="KW-1133">Transmembrane helix</keyword>
<evidence type="ECO:0000256" key="6">
    <source>
        <dbReference type="ARBA" id="ARBA00023136"/>
    </source>
</evidence>
<dbReference type="Pfam" id="PF00528">
    <property type="entry name" value="BPD_transp_1"/>
    <property type="match status" value="1"/>
</dbReference>
<name>A0A9D1Q017_9BACT</name>
<proteinExistence type="inferred from homology"/>
<evidence type="ECO:0000256" key="5">
    <source>
        <dbReference type="ARBA" id="ARBA00022989"/>
    </source>
</evidence>
<dbReference type="Proteomes" id="UP000886752">
    <property type="component" value="Unassembled WGS sequence"/>
</dbReference>
<reference evidence="9" key="1">
    <citation type="journal article" date="2021" name="PeerJ">
        <title>Extensive microbial diversity within the chicken gut microbiome revealed by metagenomics and culture.</title>
        <authorList>
            <person name="Gilroy R."/>
            <person name="Ravi A."/>
            <person name="Getino M."/>
            <person name="Pursley I."/>
            <person name="Horton D.L."/>
            <person name="Alikhan N.F."/>
            <person name="Baker D."/>
            <person name="Gharbi K."/>
            <person name="Hall N."/>
            <person name="Watson M."/>
            <person name="Adriaenssens E.M."/>
            <person name="Foster-Nyarko E."/>
            <person name="Jarju S."/>
            <person name="Secka A."/>
            <person name="Antonio M."/>
            <person name="Oren A."/>
            <person name="Chaudhuri R.R."/>
            <person name="La Ragione R."/>
            <person name="Hildebrand F."/>
            <person name="Pallen M.J."/>
        </authorList>
    </citation>
    <scope>NUCLEOTIDE SEQUENCE</scope>
    <source>
        <strain evidence="9">ChiHecec2B26-446</strain>
    </source>
</reference>
<dbReference type="PROSITE" id="PS50928">
    <property type="entry name" value="ABC_TM1"/>
    <property type="match status" value="1"/>
</dbReference>
<feature type="transmembrane region" description="Helical" evidence="7">
    <location>
        <begin position="168"/>
        <end position="188"/>
    </location>
</feature>
<keyword evidence="3" id="KW-1003">Cell membrane</keyword>
<dbReference type="PANTHER" id="PTHR43163:SF6">
    <property type="entry name" value="DIPEPTIDE TRANSPORT SYSTEM PERMEASE PROTEIN DPPB-RELATED"/>
    <property type="match status" value="1"/>
</dbReference>
<keyword evidence="6 7" id="KW-0472">Membrane</keyword>
<comment type="similarity">
    <text evidence="7">Belongs to the binding-protein-dependent transport system permease family.</text>
</comment>